<evidence type="ECO:0000313" key="2">
    <source>
        <dbReference type="EMBL" id="MBS4195475.1"/>
    </source>
</evidence>
<dbReference type="Proteomes" id="UP000681414">
    <property type="component" value="Unassembled WGS sequence"/>
</dbReference>
<feature type="signal peptide" evidence="1">
    <location>
        <begin position="1"/>
        <end position="25"/>
    </location>
</feature>
<dbReference type="SUPFAM" id="SSF69318">
    <property type="entry name" value="Integrin alpha N-terminal domain"/>
    <property type="match status" value="1"/>
</dbReference>
<protein>
    <submittedName>
        <fullName evidence="2">VCBS repeat-containing protein</fullName>
    </submittedName>
</protein>
<dbReference type="InterPro" id="IPR028994">
    <property type="entry name" value="Integrin_alpha_N"/>
</dbReference>
<evidence type="ECO:0000313" key="3">
    <source>
        <dbReference type="Proteomes" id="UP000681414"/>
    </source>
</evidence>
<gene>
    <name evidence="2" type="ORF">KHA97_10445</name>
</gene>
<keyword evidence="1" id="KW-0732">Signal</keyword>
<dbReference type="RefSeq" id="WP_213124690.1">
    <property type="nucleotide sequence ID" value="NZ_JAGYPG010000002.1"/>
</dbReference>
<dbReference type="EMBL" id="JAGYPG010000002">
    <property type="protein sequence ID" value="MBS4195475.1"/>
    <property type="molecule type" value="Genomic_DNA"/>
</dbReference>
<feature type="chain" id="PRO_5037935199" evidence="1">
    <location>
        <begin position="26"/>
        <end position="252"/>
    </location>
</feature>
<dbReference type="AlphaFoldDB" id="A0A942TD44"/>
<organism evidence="2 3">
    <name type="scientific">Lederbergia citri</name>
    <dbReference type="NCBI Taxonomy" id="2833580"/>
    <lineage>
        <taxon>Bacteria</taxon>
        <taxon>Bacillati</taxon>
        <taxon>Bacillota</taxon>
        <taxon>Bacilli</taxon>
        <taxon>Bacillales</taxon>
        <taxon>Bacillaceae</taxon>
        <taxon>Lederbergia</taxon>
    </lineage>
</organism>
<comment type="caution">
    <text evidence="2">The sequence shown here is derived from an EMBL/GenBank/DDBJ whole genome shotgun (WGS) entry which is preliminary data.</text>
</comment>
<accession>A0A942TD44</accession>
<reference evidence="2 3" key="1">
    <citation type="submission" date="2021-05" db="EMBL/GenBank/DDBJ databases">
        <title>Novel Bacillus species.</title>
        <authorList>
            <person name="Liu G."/>
        </authorList>
    </citation>
    <scope>NUCLEOTIDE SEQUENCE [LARGE SCALE GENOMIC DNA]</scope>
    <source>
        <strain evidence="3">FJAT-49780</strain>
    </source>
</reference>
<keyword evidence="3" id="KW-1185">Reference proteome</keyword>
<sequence>MKRYCMVIVSMVLLFTFSHISPVFAAKNPKTILEYHHDVTGDGQPEKITVYGTPLKDNKDYYYEVWAEVEGKGISKIQINYEGGFEPKLEFADLNHDGVDDILFSSATGGSGGIYNYALHTVKDGKIYEIPLPEPLSIESSFQNNFKAIMTIPGMKNPIHLDLSSRKEDYIKLGLYQKNGMLNEPNELMIDPIAYFKIVKIKGKEGYGLKSYRQVSGAVHADVIGIVEVRSYYENGKWNMIDVQWKPTKITR</sequence>
<proteinExistence type="predicted"/>
<evidence type="ECO:0000256" key="1">
    <source>
        <dbReference type="SAM" id="SignalP"/>
    </source>
</evidence>
<name>A0A942TD44_9BACI</name>